<organism evidence="4 5">
    <name type="scientific">Knoellia sinensis KCTC 19936</name>
    <dbReference type="NCBI Taxonomy" id="1385520"/>
    <lineage>
        <taxon>Bacteria</taxon>
        <taxon>Bacillati</taxon>
        <taxon>Actinomycetota</taxon>
        <taxon>Actinomycetes</taxon>
        <taxon>Micrococcales</taxon>
        <taxon>Intrasporangiaceae</taxon>
        <taxon>Knoellia</taxon>
    </lineage>
</organism>
<comment type="caution">
    <text evidence="4">The sequence shown here is derived from an EMBL/GenBank/DDBJ whole genome shotgun (WGS) entry which is preliminary data.</text>
</comment>
<dbReference type="CDD" id="cd04622">
    <property type="entry name" value="CBS_pair_HRP1_like"/>
    <property type="match status" value="1"/>
</dbReference>
<dbReference type="SUPFAM" id="SSF54631">
    <property type="entry name" value="CBS-domain pair"/>
    <property type="match status" value="1"/>
</dbReference>
<dbReference type="PANTHER" id="PTHR43080:SF2">
    <property type="entry name" value="CBS DOMAIN-CONTAINING PROTEIN"/>
    <property type="match status" value="1"/>
</dbReference>
<dbReference type="InterPro" id="IPR046342">
    <property type="entry name" value="CBS_dom_sf"/>
</dbReference>
<dbReference type="RefSeq" id="WP_035914632.1">
    <property type="nucleotide sequence ID" value="NZ_AVPJ01000005.1"/>
</dbReference>
<feature type="domain" description="CBS" evidence="3">
    <location>
        <begin position="8"/>
        <end position="65"/>
    </location>
</feature>
<dbReference type="eggNOG" id="COG0517">
    <property type="taxonomic scope" value="Bacteria"/>
</dbReference>
<dbReference type="PANTHER" id="PTHR43080">
    <property type="entry name" value="CBS DOMAIN-CONTAINING PROTEIN CBSX3, MITOCHONDRIAL"/>
    <property type="match status" value="1"/>
</dbReference>
<proteinExistence type="predicted"/>
<keyword evidence="4" id="KW-0418">Kinase</keyword>
<keyword evidence="4" id="KW-0808">Transferase</keyword>
<evidence type="ECO:0000313" key="4">
    <source>
        <dbReference type="EMBL" id="KGN32823.1"/>
    </source>
</evidence>
<feature type="domain" description="CBS" evidence="3">
    <location>
        <begin position="74"/>
        <end position="131"/>
    </location>
</feature>
<sequence length="138" mass="14522">MTTARDLMTSPAEYLNATDTLDVAAQALKTSNVGSMPVVGEDGRLCGIVTDRDLVIKAMAEGKDPNSTRVDEVCSATVVSVGPDDDVAAVAQALSQNQVRRLPVLDGDELVGIISQADIARELPNERTGDVVQAISRN</sequence>
<dbReference type="InterPro" id="IPR051257">
    <property type="entry name" value="Diverse_CBS-Domain"/>
</dbReference>
<dbReference type="SMART" id="SM00116">
    <property type="entry name" value="CBS"/>
    <property type="match status" value="2"/>
</dbReference>
<evidence type="ECO:0000256" key="2">
    <source>
        <dbReference type="PROSITE-ProRule" id="PRU00703"/>
    </source>
</evidence>
<dbReference type="GO" id="GO:0016301">
    <property type="term" value="F:kinase activity"/>
    <property type="evidence" value="ECO:0007669"/>
    <property type="project" value="UniProtKB-KW"/>
</dbReference>
<protein>
    <submittedName>
        <fullName evidence="4">Histidine kinase</fullName>
    </submittedName>
</protein>
<dbReference type="PROSITE" id="PS51371">
    <property type="entry name" value="CBS"/>
    <property type="match status" value="2"/>
</dbReference>
<accession>A0A0A0J6J8</accession>
<evidence type="ECO:0000259" key="3">
    <source>
        <dbReference type="PROSITE" id="PS51371"/>
    </source>
</evidence>
<evidence type="ECO:0000313" key="5">
    <source>
        <dbReference type="Proteomes" id="UP000030002"/>
    </source>
</evidence>
<gene>
    <name evidence="4" type="ORF">N802_15615</name>
</gene>
<dbReference type="Pfam" id="PF00571">
    <property type="entry name" value="CBS"/>
    <property type="match status" value="2"/>
</dbReference>
<evidence type="ECO:0000256" key="1">
    <source>
        <dbReference type="ARBA" id="ARBA00023122"/>
    </source>
</evidence>
<dbReference type="Proteomes" id="UP000030002">
    <property type="component" value="Unassembled WGS sequence"/>
</dbReference>
<keyword evidence="1 2" id="KW-0129">CBS domain</keyword>
<dbReference type="STRING" id="1385520.N802_15615"/>
<name>A0A0A0J6J8_9MICO</name>
<dbReference type="InterPro" id="IPR000644">
    <property type="entry name" value="CBS_dom"/>
</dbReference>
<dbReference type="OrthoDB" id="9789996at2"/>
<dbReference type="AlphaFoldDB" id="A0A0A0J6J8"/>
<dbReference type="Gene3D" id="3.10.580.10">
    <property type="entry name" value="CBS-domain"/>
    <property type="match status" value="1"/>
</dbReference>
<reference evidence="4 5" key="1">
    <citation type="submission" date="2013-08" db="EMBL/GenBank/DDBJ databases">
        <title>The genome sequence of Knoellia sinensis.</title>
        <authorList>
            <person name="Zhu W."/>
            <person name="Wang G."/>
        </authorList>
    </citation>
    <scope>NUCLEOTIDE SEQUENCE [LARGE SCALE GENOMIC DNA]</scope>
    <source>
        <strain evidence="4 5">KCTC 19936</strain>
    </source>
</reference>
<keyword evidence="5" id="KW-1185">Reference proteome</keyword>
<dbReference type="EMBL" id="AVPJ01000005">
    <property type="protein sequence ID" value="KGN32823.1"/>
    <property type="molecule type" value="Genomic_DNA"/>
</dbReference>